<feature type="region of interest" description="Disordered" evidence="7">
    <location>
        <begin position="372"/>
        <end position="394"/>
    </location>
</feature>
<feature type="domain" description="SSD" evidence="9">
    <location>
        <begin position="589"/>
        <end position="715"/>
    </location>
</feature>
<evidence type="ECO:0000256" key="1">
    <source>
        <dbReference type="ARBA" id="ARBA00004651"/>
    </source>
</evidence>
<feature type="compositionally biased region" description="Low complexity" evidence="7">
    <location>
        <begin position="743"/>
        <end position="756"/>
    </location>
</feature>
<dbReference type="PROSITE" id="PS50156">
    <property type="entry name" value="SSD"/>
    <property type="match status" value="2"/>
</dbReference>
<feature type="transmembrane region" description="Helical" evidence="8">
    <location>
        <begin position="404"/>
        <end position="424"/>
    </location>
</feature>
<feature type="transmembrane region" description="Helical" evidence="8">
    <location>
        <begin position="690"/>
        <end position="710"/>
    </location>
</feature>
<evidence type="ECO:0000313" key="10">
    <source>
        <dbReference type="EMBL" id="QJC53897.1"/>
    </source>
</evidence>
<evidence type="ECO:0000256" key="2">
    <source>
        <dbReference type="ARBA" id="ARBA00010157"/>
    </source>
</evidence>
<dbReference type="EMBL" id="CP051428">
    <property type="protein sequence ID" value="QJC53897.1"/>
    <property type="molecule type" value="Genomic_DNA"/>
</dbReference>
<dbReference type="KEGG" id="palr:HGI30_21795"/>
<evidence type="ECO:0000256" key="5">
    <source>
        <dbReference type="ARBA" id="ARBA00022989"/>
    </source>
</evidence>
<dbReference type="InterPro" id="IPR004869">
    <property type="entry name" value="MMPL_dom"/>
</dbReference>
<feature type="transmembrane region" description="Helical" evidence="8">
    <location>
        <begin position="584"/>
        <end position="605"/>
    </location>
</feature>
<feature type="transmembrane region" description="Helical" evidence="8">
    <location>
        <begin position="620"/>
        <end position="642"/>
    </location>
</feature>
<comment type="similarity">
    <text evidence="2">Belongs to the resistance-nodulation-cell division (RND) (TC 2.A.6) family. MmpL subfamily.</text>
</comment>
<reference evidence="10 11" key="1">
    <citation type="submission" date="2020-04" db="EMBL/GenBank/DDBJ databases">
        <title>Novel Paenibacillus strain UniB2 isolated from commercial digestive syrup.</title>
        <authorList>
            <person name="Thorat V."/>
            <person name="Kirdat K."/>
            <person name="Tiwarekar B."/>
            <person name="Yadav A."/>
        </authorList>
    </citation>
    <scope>NUCLEOTIDE SEQUENCE [LARGE SCALE GENOMIC DNA]</scope>
    <source>
        <strain evidence="10 11">UniB2</strain>
    </source>
</reference>
<accession>A0A6H2H2L4</accession>
<feature type="transmembrane region" description="Helical" evidence="8">
    <location>
        <begin position="334"/>
        <end position="357"/>
    </location>
</feature>
<dbReference type="InterPro" id="IPR050545">
    <property type="entry name" value="Mycobact_MmpL"/>
</dbReference>
<dbReference type="Pfam" id="PF03176">
    <property type="entry name" value="MMPL"/>
    <property type="match status" value="2"/>
</dbReference>
<dbReference type="SUPFAM" id="SSF82866">
    <property type="entry name" value="Multidrug efflux transporter AcrB transmembrane domain"/>
    <property type="match status" value="2"/>
</dbReference>
<evidence type="ECO:0000256" key="7">
    <source>
        <dbReference type="SAM" id="MobiDB-lite"/>
    </source>
</evidence>
<feature type="transmembrane region" description="Helical" evidence="8">
    <location>
        <begin position="200"/>
        <end position="218"/>
    </location>
</feature>
<keyword evidence="5 8" id="KW-1133">Transmembrane helix</keyword>
<proteinExistence type="inferred from homology"/>
<comment type="subcellular location">
    <subcellularLocation>
        <location evidence="1">Cell membrane</location>
        <topology evidence="1">Multi-pass membrane protein</topology>
    </subcellularLocation>
</comment>
<keyword evidence="6 8" id="KW-0472">Membrane</keyword>
<dbReference type="Proteomes" id="UP000502136">
    <property type="component" value="Chromosome"/>
</dbReference>
<name>A0A6H2H2L4_9BACL</name>
<dbReference type="GO" id="GO:0005886">
    <property type="term" value="C:plasma membrane"/>
    <property type="evidence" value="ECO:0007669"/>
    <property type="project" value="UniProtKB-SubCell"/>
</dbReference>
<organism evidence="10 11">
    <name type="scientific">Paenibacillus albicereus</name>
    <dbReference type="NCBI Taxonomy" id="2726185"/>
    <lineage>
        <taxon>Bacteria</taxon>
        <taxon>Bacillati</taxon>
        <taxon>Bacillota</taxon>
        <taxon>Bacilli</taxon>
        <taxon>Bacillales</taxon>
        <taxon>Paenibacillaceae</taxon>
        <taxon>Paenibacillus</taxon>
    </lineage>
</organism>
<evidence type="ECO:0000256" key="3">
    <source>
        <dbReference type="ARBA" id="ARBA00022475"/>
    </source>
</evidence>
<feature type="transmembrane region" description="Helical" evidence="8">
    <location>
        <begin position="298"/>
        <end position="322"/>
    </location>
</feature>
<keyword evidence="3" id="KW-1003">Cell membrane</keyword>
<dbReference type="RefSeq" id="WP_168909426.1">
    <property type="nucleotide sequence ID" value="NZ_CP051428.1"/>
</dbReference>
<evidence type="ECO:0000256" key="4">
    <source>
        <dbReference type="ARBA" id="ARBA00022692"/>
    </source>
</evidence>
<dbReference type="InterPro" id="IPR000731">
    <property type="entry name" value="SSD"/>
</dbReference>
<feature type="transmembrane region" description="Helical" evidence="8">
    <location>
        <begin position="225"/>
        <end position="245"/>
    </location>
</feature>
<dbReference type="PANTHER" id="PTHR33406">
    <property type="entry name" value="MEMBRANE PROTEIN MJ1562-RELATED"/>
    <property type="match status" value="1"/>
</dbReference>
<sequence length="756" mass="79998">MARSGSWMAWTTTRRGRWMTLAAWVAAAALLMLLLPGVRSQADDNAPNFSDDKPSVQAERLLAEQFRTEEGTPALVVWHREGGLSPDDLKAVAAVSADVAASPLPGQRSALPLHELPPPALAAQLSEDGSTLVWPVVFQPGAPTDEIKQGLEQLKERTEQLAGTPAFEADTAGGAELSARVTGPAGISVDATELFGSADVSLMIATVVLVLVFLLAIYRSPVLALIPLVAVGFAYAVTDPLLGYMASQGWIDVDSQAVAIMTVLLFGAGTDYCLFLVSRYRELLAEERSPAAALRAALTSSGGAIAMSGLTVVIALLTLLLAQYGVVKRFAVPFSLSILVMALSSLTLLPALLSIFGRGSFWPFVPRTPEMAEERARRKGKPAPKRTGRNGPGFTGRLVVRRPWTVALVSIALLGALASLSTQVKFTFDILSSFPEEMESRQGFALIGDNFTEGALAPVTVMAQAGDEGMPPVADKLQALGTVAKVSEPTEASSQPGLRAWKVELAVNPYSQEAMDALPGIRQAAEQAIGGADASDRVWLAGQTAVQYDTREAEAVDQRVIIPVVVALIAALLLIYLRSVTAMVYLIGTVILSYFAALGLGWLVLHELMGVDAIQGSIPLYAFVFLVALGEDYNIFMVSSIWKKRRRMPLKQAIAEGVSETGPVITSAGLILAGTFAVLATLPIQVLLQFGLITALGVLLDTFIVRPYLVPALTALLGRRAFWPGELSRVPEEEVPAGGAGAGVASAGRSAAPERG</sequence>
<dbReference type="AlphaFoldDB" id="A0A6H2H2L4"/>
<feature type="domain" description="SSD" evidence="9">
    <location>
        <begin position="241"/>
        <end position="355"/>
    </location>
</feature>
<protein>
    <submittedName>
        <fullName evidence="10">MMPL family transporter</fullName>
    </submittedName>
</protein>
<evidence type="ECO:0000313" key="11">
    <source>
        <dbReference type="Proteomes" id="UP000502136"/>
    </source>
</evidence>
<feature type="region of interest" description="Disordered" evidence="7">
    <location>
        <begin position="733"/>
        <end position="756"/>
    </location>
</feature>
<keyword evidence="4 8" id="KW-0812">Transmembrane</keyword>
<dbReference type="Gene3D" id="1.20.1640.10">
    <property type="entry name" value="Multidrug efflux transporter AcrB transmembrane domain"/>
    <property type="match status" value="2"/>
</dbReference>
<evidence type="ECO:0000256" key="6">
    <source>
        <dbReference type="ARBA" id="ARBA00023136"/>
    </source>
</evidence>
<feature type="transmembrane region" description="Helical" evidence="8">
    <location>
        <begin position="560"/>
        <end position="577"/>
    </location>
</feature>
<feature type="transmembrane region" description="Helical" evidence="8">
    <location>
        <begin position="663"/>
        <end position="684"/>
    </location>
</feature>
<gene>
    <name evidence="10" type="ORF">HGI30_21795</name>
</gene>
<feature type="transmembrane region" description="Helical" evidence="8">
    <location>
        <begin position="257"/>
        <end position="277"/>
    </location>
</feature>
<dbReference type="PANTHER" id="PTHR33406:SF6">
    <property type="entry name" value="MEMBRANE PROTEIN YDGH-RELATED"/>
    <property type="match status" value="1"/>
</dbReference>
<evidence type="ECO:0000256" key="8">
    <source>
        <dbReference type="SAM" id="Phobius"/>
    </source>
</evidence>
<evidence type="ECO:0000259" key="9">
    <source>
        <dbReference type="PROSITE" id="PS50156"/>
    </source>
</evidence>
<keyword evidence="11" id="KW-1185">Reference proteome</keyword>
<feature type="compositionally biased region" description="Basic residues" evidence="7">
    <location>
        <begin position="377"/>
        <end position="388"/>
    </location>
</feature>